<evidence type="ECO:0000256" key="3">
    <source>
        <dbReference type="ARBA" id="ARBA00022475"/>
    </source>
</evidence>
<evidence type="ECO:0000256" key="9">
    <source>
        <dbReference type="ARBA" id="ARBA00023224"/>
    </source>
</evidence>
<keyword evidence="9 10" id="KW-0807">Transducer</keyword>
<feature type="transmembrane region" description="Helical" evidence="11">
    <location>
        <begin position="568"/>
        <end position="588"/>
    </location>
</feature>
<dbReference type="PROSITE" id="PS50262">
    <property type="entry name" value="G_PROTEIN_RECEP_F1_2"/>
    <property type="match status" value="2"/>
</dbReference>
<feature type="transmembrane region" description="Helical" evidence="11">
    <location>
        <begin position="436"/>
        <end position="454"/>
    </location>
</feature>
<reference evidence="13 14" key="1">
    <citation type="submission" date="2022-01" db="EMBL/GenBank/DDBJ databases">
        <title>A high-quality chromosome-level genome assembly of rohu carp, Labeo rohita.</title>
        <authorList>
            <person name="Arick M.A. II"/>
            <person name="Hsu C.-Y."/>
            <person name="Magbanua Z."/>
            <person name="Pechanova O."/>
            <person name="Grover C."/>
            <person name="Miller E."/>
            <person name="Thrash A."/>
            <person name="Ezzel L."/>
            <person name="Alam S."/>
            <person name="Benzie J."/>
            <person name="Hamilton M."/>
            <person name="Karsi A."/>
            <person name="Lawrence M.L."/>
            <person name="Peterson D.G."/>
        </authorList>
    </citation>
    <scope>NUCLEOTIDE SEQUENCE [LARGE SCALE GENOMIC DNA]</scope>
    <source>
        <strain evidence="14">BAU-BD-2019</strain>
        <tissue evidence="13">Blood</tissue>
    </source>
</reference>
<proteinExistence type="inferred from homology"/>
<evidence type="ECO:0000313" key="13">
    <source>
        <dbReference type="EMBL" id="KAI2653343.1"/>
    </source>
</evidence>
<evidence type="ECO:0000256" key="4">
    <source>
        <dbReference type="ARBA" id="ARBA00022692"/>
    </source>
</evidence>
<feature type="transmembrane region" description="Helical" evidence="11">
    <location>
        <begin position="31"/>
        <end position="52"/>
    </location>
</feature>
<dbReference type="PROSITE" id="PS00237">
    <property type="entry name" value="G_PROTEIN_RECEP_F1_1"/>
    <property type="match status" value="2"/>
</dbReference>
<organism evidence="13 14">
    <name type="scientific">Labeo rohita</name>
    <name type="common">Indian major carp</name>
    <name type="synonym">Cyprinus rohita</name>
    <dbReference type="NCBI Taxonomy" id="84645"/>
    <lineage>
        <taxon>Eukaryota</taxon>
        <taxon>Metazoa</taxon>
        <taxon>Chordata</taxon>
        <taxon>Craniata</taxon>
        <taxon>Vertebrata</taxon>
        <taxon>Euteleostomi</taxon>
        <taxon>Actinopterygii</taxon>
        <taxon>Neopterygii</taxon>
        <taxon>Teleostei</taxon>
        <taxon>Ostariophysi</taxon>
        <taxon>Cypriniformes</taxon>
        <taxon>Cyprinidae</taxon>
        <taxon>Labeoninae</taxon>
        <taxon>Labeonini</taxon>
        <taxon>Labeo</taxon>
    </lineage>
</organism>
<feature type="transmembrane region" description="Helical" evidence="11">
    <location>
        <begin position="396"/>
        <end position="416"/>
    </location>
</feature>
<dbReference type="PANTHER" id="PTHR24231:SF17">
    <property type="entry name" value="P2Y PURINOCEPTOR 2"/>
    <property type="match status" value="1"/>
</dbReference>
<comment type="caution">
    <text evidence="13">The sequence shown here is derived from an EMBL/GenBank/DDBJ whole genome shotgun (WGS) entry which is preliminary data.</text>
</comment>
<keyword evidence="5 11" id="KW-1133">Transmembrane helix</keyword>
<evidence type="ECO:0000256" key="10">
    <source>
        <dbReference type="RuleBase" id="RU000688"/>
    </source>
</evidence>
<feature type="transmembrane region" description="Helical" evidence="11">
    <location>
        <begin position="242"/>
        <end position="261"/>
    </location>
</feature>
<feature type="domain" description="G-protein coupled receptors family 1 profile" evidence="12">
    <location>
        <begin position="43"/>
        <end position="306"/>
    </location>
</feature>
<feature type="transmembrane region" description="Helical" evidence="11">
    <location>
        <begin position="145"/>
        <end position="165"/>
    </location>
</feature>
<comment type="subcellular location">
    <subcellularLocation>
        <location evidence="1">Cell membrane</location>
        <topology evidence="1">Multi-pass membrane protein</topology>
    </subcellularLocation>
</comment>
<dbReference type="Pfam" id="PF00001">
    <property type="entry name" value="7tm_1"/>
    <property type="match status" value="2"/>
</dbReference>
<name>A0ABQ8LRT7_LABRO</name>
<evidence type="ECO:0000256" key="8">
    <source>
        <dbReference type="ARBA" id="ARBA00023170"/>
    </source>
</evidence>
<evidence type="ECO:0000256" key="2">
    <source>
        <dbReference type="ARBA" id="ARBA00021855"/>
    </source>
</evidence>
<gene>
    <name evidence="13" type="ORF">H4Q32_013577</name>
</gene>
<accession>A0ABQ8LRT7</accession>
<evidence type="ECO:0000313" key="14">
    <source>
        <dbReference type="Proteomes" id="UP000830375"/>
    </source>
</evidence>
<evidence type="ECO:0000259" key="12">
    <source>
        <dbReference type="PROSITE" id="PS50262"/>
    </source>
</evidence>
<dbReference type="PANTHER" id="PTHR24231">
    <property type="entry name" value="PURINOCEPTOR-RELATED G-PROTEIN COUPLED RECEPTOR"/>
    <property type="match status" value="1"/>
</dbReference>
<feature type="transmembrane region" description="Helical" evidence="11">
    <location>
        <begin position="363"/>
        <end position="384"/>
    </location>
</feature>
<dbReference type="Gene3D" id="1.20.1070.10">
    <property type="entry name" value="Rhodopsin 7-helix transmembrane proteins"/>
    <property type="match status" value="2"/>
</dbReference>
<feature type="transmembrane region" description="Helical" evidence="11">
    <location>
        <begin position="192"/>
        <end position="214"/>
    </location>
</feature>
<keyword evidence="8 10" id="KW-0675">Receptor</keyword>
<dbReference type="EMBL" id="JACTAM010000018">
    <property type="protein sequence ID" value="KAI2653343.1"/>
    <property type="molecule type" value="Genomic_DNA"/>
</dbReference>
<evidence type="ECO:0000256" key="5">
    <source>
        <dbReference type="ARBA" id="ARBA00022989"/>
    </source>
</evidence>
<keyword evidence="3" id="KW-1003">Cell membrane</keyword>
<keyword evidence="4 10" id="KW-0812">Transmembrane</keyword>
<keyword evidence="14" id="KW-1185">Reference proteome</keyword>
<feature type="domain" description="G-protein coupled receptors family 1 profile" evidence="12">
    <location>
        <begin position="375"/>
        <end position="588"/>
    </location>
</feature>
<keyword evidence="6 10" id="KW-0297">G-protein coupled receptor</keyword>
<evidence type="ECO:0000256" key="7">
    <source>
        <dbReference type="ARBA" id="ARBA00023136"/>
    </source>
</evidence>
<feature type="transmembrane region" description="Helical" evidence="11">
    <location>
        <begin position="106"/>
        <end position="125"/>
    </location>
</feature>
<feature type="transmembrane region" description="Helical" evidence="11">
    <location>
        <begin position="64"/>
        <end position="86"/>
    </location>
</feature>
<sequence length="646" mass="75003">MAIFNNTTTTNVSDPYHCKIDENFKYILLPVSYTLVFVFGLALNITAMYVILFRTKHWKPSTIYMINLNVCDTLYILTLPFLIYYYADKNDWPFGELMCKLIRFLFYTNLYGSILFLSCISLHRFLGVCHPVRSLSWMNGRRARLISVGIWMIILILQAPILYFSRMNNNGGVTPQSAVCYDTTSKELFNDFTVYSSVVMLLLFVLPFGVVLVCNGLMVKKLQEPSVVGGGPMSQRFKQKSVKMIIIVLLTFMLCFLPFHVNRSIYYTFRYLDKHVSCSMLETASMAYKVTRPLASANSCIDPILYFMAGQSFRRSMRNKKNKTKSENRKSPMATLNNTEITNDSQVYRCTLKEEFKYILLPVSYSLVLVFGLALNITAMYFILFQTKHWKPSTIYMINLNVCDTLYILTLPFLIYYYADKNDWPFGELMCKLIRFLFYTNLYGSILFLSCISLHRFLGICHPMRSLYWMNGRRACLISVGIWVIVLTLQAPILYFARMRHNGKDLVCHDTTIKELFDDFLVYTSVMMFLLFVLPFGLVLVCNGLMVKKLLDPGVVREPMSQRSKQKSVKMIIIVLLTFMLCFLPFHVNRTIYYTLRYVDKHDCDIIRISNNIYKVTRPLRKALSQADELKAVVRKSSFESGFVNI</sequence>
<evidence type="ECO:0000256" key="11">
    <source>
        <dbReference type="SAM" id="Phobius"/>
    </source>
</evidence>
<feature type="transmembrane region" description="Helical" evidence="11">
    <location>
        <begin position="520"/>
        <end position="547"/>
    </location>
</feature>
<dbReference type="SUPFAM" id="SSF81321">
    <property type="entry name" value="Family A G protein-coupled receptor-like"/>
    <property type="match status" value="2"/>
</dbReference>
<evidence type="ECO:0000256" key="1">
    <source>
        <dbReference type="ARBA" id="ARBA00004651"/>
    </source>
</evidence>
<dbReference type="PRINTS" id="PR00237">
    <property type="entry name" value="GPCRRHODOPSN"/>
</dbReference>
<comment type="similarity">
    <text evidence="10">Belongs to the G-protein coupled receptor 1 family.</text>
</comment>
<dbReference type="PRINTS" id="PR01157">
    <property type="entry name" value="P2YPURNOCPTR"/>
</dbReference>
<feature type="transmembrane region" description="Helical" evidence="11">
    <location>
        <begin position="475"/>
        <end position="497"/>
    </location>
</feature>
<evidence type="ECO:0000256" key="6">
    <source>
        <dbReference type="ARBA" id="ARBA00023040"/>
    </source>
</evidence>
<dbReference type="Proteomes" id="UP000830375">
    <property type="component" value="Unassembled WGS sequence"/>
</dbReference>
<dbReference type="InterPro" id="IPR000276">
    <property type="entry name" value="GPCR_Rhodpsn"/>
</dbReference>
<keyword evidence="7 11" id="KW-0472">Membrane</keyword>
<protein>
    <recommendedName>
        <fullName evidence="2">P2Y purinoceptor 2</fullName>
    </recommendedName>
</protein>
<dbReference type="InterPro" id="IPR017452">
    <property type="entry name" value="GPCR_Rhodpsn_7TM"/>
</dbReference>